<comment type="similarity">
    <text evidence="3">In the C-terminal section; belongs to the prokaryotic molybdopterin-containing oxidoreductase family.</text>
</comment>
<protein>
    <submittedName>
        <fullName evidence="17">Formate dehydrogenase subunit alpha</fullName>
    </submittedName>
</protein>
<dbReference type="Gene3D" id="3.40.228.10">
    <property type="entry name" value="Dimethylsulfoxide Reductase, domain 2"/>
    <property type="match status" value="1"/>
</dbReference>
<dbReference type="Pfam" id="PF13510">
    <property type="entry name" value="Fer2_4"/>
    <property type="match status" value="1"/>
</dbReference>
<dbReference type="Gene3D" id="3.40.50.740">
    <property type="match status" value="1"/>
</dbReference>
<dbReference type="SUPFAM" id="SSF54292">
    <property type="entry name" value="2Fe-2S ferredoxin-like"/>
    <property type="match status" value="1"/>
</dbReference>
<gene>
    <name evidence="17" type="primary">fdhA</name>
    <name evidence="17" type="ORF">GCM10011573_04020</name>
</gene>
<keyword evidence="6" id="KW-0001">2Fe-2S</keyword>
<dbReference type="InterPro" id="IPR050123">
    <property type="entry name" value="Prok_molybdopt-oxidoreductase"/>
</dbReference>
<dbReference type="InterPro" id="IPR036010">
    <property type="entry name" value="2Fe-2S_ferredoxin-like_sf"/>
</dbReference>
<reference evidence="18" key="1">
    <citation type="journal article" date="2019" name="Int. J. Syst. Evol. Microbiol.">
        <title>The Global Catalogue of Microorganisms (GCM) 10K type strain sequencing project: providing services to taxonomists for standard genome sequencing and annotation.</title>
        <authorList>
            <consortium name="The Broad Institute Genomics Platform"/>
            <consortium name="The Broad Institute Genome Sequencing Center for Infectious Disease"/>
            <person name="Wu L."/>
            <person name="Ma J."/>
        </authorList>
    </citation>
    <scope>NUCLEOTIDE SEQUENCE [LARGE SCALE GENOMIC DNA]</scope>
    <source>
        <strain evidence="18">CGMCC 1.15942</strain>
    </source>
</reference>
<comment type="cofactor">
    <cofactor evidence="1">
        <name>Mo-bis(molybdopterin guanine dinucleotide)</name>
        <dbReference type="ChEBI" id="CHEBI:60539"/>
    </cofactor>
</comment>
<sequence>METIIKTQTVTMSIDGQQVTVPKGTTVLEAAKTLGIDIPTLCHLKELAPDGSCRMCVVEVEGGRKGGLNTACTAHCQEGMVVHTGSPRVNDSRRFILDLLLSNHKLECFSCGKNGDCKLQDYCMEYGIDDTTFTEGKRMPCHQEDTSNPFFTYDPEKCIMCRKCSRVCQLRQGRDVISIAKRGFDTKMTPSYEASFDQSLCESCGNCVSVCPTGALVAKERKTHRAWETKKIPTTCPHCGTGCQMNLVVKGNKLVGVEPINGAANKNLLCVKGKFACYKFVGSGDRLTEPLIKRNGVFEPATWDEALTLVADKFKQIKANDGPDALAGFSCSRSINEDNYVFQKMVRAAFGTNNVDNCARVCHSASVHGLAHTLGSGAMTNPIADITTDVDVILLVGSNPEEAHPVIGAQIRQAMQRGTKVIVVDPRKIDLVKNSELHLQIQAGTNVAFANGMMHVILKEGLADRKFIEEKTEGFEALEQLVAEYTPEKVAEICHIEADDLIKAARLYATAEKAPIIYCLGVTEHSTGTEGVMSMSNMAMLVGKIGKPGCGVNPLRGQNNVQGACDMGCMPFDFPGYQKVANPEVIEKFEKAWNVKLNRTVGMTSTQVLPEASEGKVKGLYIFGEDPIVTDPDTNHVRHALESLEFLVVQELFMTETAAYADVVLPGISYAEKDGTFTNTERRVQRVRKAVEPKGSARQDFEIFCEVMTRLGYPCHYDSAKEIMEEIAAVTPTFGGITYERLEETGGLQWPCRTLDDPGTPIMHVGNFTRGKGLFMAIPYKKARELPDEQYPYLMSTGRMLYHYNTRAMTGRTEGINQIAGRSYIEINSVDAGRLGIQEGDKVKVRSRRGTIETYAAVGNRVFPQEVFMTFHFPDGNVNELTNAVFDDIAIIPEYKVCAVDIVPIK</sequence>
<dbReference type="CDD" id="cd02790">
    <property type="entry name" value="MopB_CT_Formate-Dh_H"/>
    <property type="match status" value="1"/>
</dbReference>
<dbReference type="Gene3D" id="2.40.40.20">
    <property type="match status" value="1"/>
</dbReference>
<name>A0ABQ1NHQ2_9ENTE</name>
<dbReference type="InterPro" id="IPR006963">
    <property type="entry name" value="Mopterin_OxRdtase_4Fe-4S_dom"/>
</dbReference>
<dbReference type="PROSITE" id="PS51085">
    <property type="entry name" value="2FE2S_FER_2"/>
    <property type="match status" value="1"/>
</dbReference>
<feature type="domain" description="4Fe-4S His(Cys)3-ligated-type" evidence="16">
    <location>
        <begin position="88"/>
        <end position="127"/>
    </location>
</feature>
<feature type="domain" description="4Fe-4S ferredoxin-type" evidence="14">
    <location>
        <begin position="192"/>
        <end position="221"/>
    </location>
</feature>
<dbReference type="EMBL" id="BMKI01000001">
    <property type="protein sequence ID" value="GGC77551.1"/>
    <property type="molecule type" value="Genomic_DNA"/>
</dbReference>
<comment type="caution">
    <text evidence="17">The sequence shown here is derived from an EMBL/GenBank/DDBJ whole genome shotgun (WGS) entry which is preliminary data.</text>
</comment>
<keyword evidence="9" id="KW-0560">Oxidoreductase</keyword>
<dbReference type="InterPro" id="IPR041925">
    <property type="entry name" value="CT_Formate-Dh_H"/>
</dbReference>
<dbReference type="Pfam" id="PF00037">
    <property type="entry name" value="Fer4"/>
    <property type="match status" value="1"/>
</dbReference>
<dbReference type="PROSITE" id="PS51669">
    <property type="entry name" value="4FE4S_MOW_BIS_MGD"/>
    <property type="match status" value="1"/>
</dbReference>
<evidence type="ECO:0000259" key="14">
    <source>
        <dbReference type="PROSITE" id="PS51379"/>
    </source>
</evidence>
<keyword evidence="11" id="KW-0411">Iron-sulfur</keyword>
<dbReference type="PROSITE" id="PS00551">
    <property type="entry name" value="MOLYBDOPTERIN_PROK_1"/>
    <property type="match status" value="1"/>
</dbReference>
<keyword evidence="18" id="KW-1185">Reference proteome</keyword>
<proteinExistence type="inferred from homology"/>
<organism evidence="17 18">
    <name type="scientific">Enterococcus wangshanyuanii</name>
    <dbReference type="NCBI Taxonomy" id="2005703"/>
    <lineage>
        <taxon>Bacteria</taxon>
        <taxon>Bacillati</taxon>
        <taxon>Bacillota</taxon>
        <taxon>Bacilli</taxon>
        <taxon>Lactobacillales</taxon>
        <taxon>Enterococcaceae</taxon>
        <taxon>Enterococcus</taxon>
    </lineage>
</organism>
<dbReference type="Gene3D" id="2.20.25.90">
    <property type="entry name" value="ADC-like domains"/>
    <property type="match status" value="1"/>
</dbReference>
<keyword evidence="8" id="KW-0677">Repeat</keyword>
<evidence type="ECO:0000313" key="18">
    <source>
        <dbReference type="Proteomes" id="UP000630615"/>
    </source>
</evidence>
<evidence type="ECO:0000256" key="2">
    <source>
        <dbReference type="ARBA" id="ARBA00001966"/>
    </source>
</evidence>
<evidence type="ECO:0000256" key="1">
    <source>
        <dbReference type="ARBA" id="ARBA00001942"/>
    </source>
</evidence>
<evidence type="ECO:0000256" key="8">
    <source>
        <dbReference type="ARBA" id="ARBA00022737"/>
    </source>
</evidence>
<dbReference type="InterPro" id="IPR017900">
    <property type="entry name" value="4Fe4S_Fe_S_CS"/>
</dbReference>
<comment type="cofactor">
    <cofactor evidence="2">
        <name>[4Fe-4S] cluster</name>
        <dbReference type="ChEBI" id="CHEBI:49883"/>
    </cofactor>
</comment>
<evidence type="ECO:0000256" key="9">
    <source>
        <dbReference type="ARBA" id="ARBA00023002"/>
    </source>
</evidence>
<dbReference type="PANTHER" id="PTHR43105">
    <property type="entry name" value="RESPIRATORY NITRATE REDUCTASE"/>
    <property type="match status" value="1"/>
</dbReference>
<keyword evidence="4" id="KW-0004">4Fe-4S</keyword>
<dbReference type="PROSITE" id="PS00198">
    <property type="entry name" value="4FE4S_FER_1"/>
    <property type="match status" value="1"/>
</dbReference>
<dbReference type="Pfam" id="PF04879">
    <property type="entry name" value="Molybdop_Fe4S4"/>
    <property type="match status" value="1"/>
</dbReference>
<dbReference type="PROSITE" id="PS51839">
    <property type="entry name" value="4FE4S_HC3"/>
    <property type="match status" value="1"/>
</dbReference>
<feature type="domain" description="4Fe-4S Mo/W bis-MGD-type" evidence="15">
    <location>
        <begin position="229"/>
        <end position="284"/>
    </location>
</feature>
<dbReference type="InterPro" id="IPR027467">
    <property type="entry name" value="MopterinOxRdtase_cofactor_BS"/>
</dbReference>
<dbReference type="InterPro" id="IPR009010">
    <property type="entry name" value="Asp_de-COase-like_dom_sf"/>
</dbReference>
<evidence type="ECO:0000256" key="5">
    <source>
        <dbReference type="ARBA" id="ARBA00022505"/>
    </source>
</evidence>
<evidence type="ECO:0000256" key="6">
    <source>
        <dbReference type="ARBA" id="ARBA00022714"/>
    </source>
</evidence>
<evidence type="ECO:0000259" key="13">
    <source>
        <dbReference type="PROSITE" id="PS51085"/>
    </source>
</evidence>
<dbReference type="InterPro" id="IPR041924">
    <property type="entry name" value="Formate_Dh-H_N"/>
</dbReference>
<dbReference type="InterPro" id="IPR006657">
    <property type="entry name" value="MoPterin_dinucl-bd_dom"/>
</dbReference>
<dbReference type="SMART" id="SM00926">
    <property type="entry name" value="Molybdop_Fe4S4"/>
    <property type="match status" value="1"/>
</dbReference>
<evidence type="ECO:0000313" key="17">
    <source>
        <dbReference type="EMBL" id="GGC77551.1"/>
    </source>
</evidence>
<dbReference type="Pfam" id="PF01568">
    <property type="entry name" value="Molydop_binding"/>
    <property type="match status" value="1"/>
</dbReference>
<keyword evidence="5" id="KW-0500">Molybdenum</keyword>
<dbReference type="RefSeq" id="WP_088268327.1">
    <property type="nucleotide sequence ID" value="NZ_BMKI01000001.1"/>
</dbReference>
<accession>A0ABQ1NHQ2</accession>
<comment type="cofactor">
    <cofactor evidence="12">
        <name>[2Fe-2S] cluster</name>
        <dbReference type="ChEBI" id="CHEBI:190135"/>
    </cofactor>
</comment>
<feature type="domain" description="2Fe-2S ferredoxin-type" evidence="13">
    <location>
        <begin position="8"/>
        <end position="88"/>
    </location>
</feature>
<evidence type="ECO:0000259" key="15">
    <source>
        <dbReference type="PROSITE" id="PS51669"/>
    </source>
</evidence>
<dbReference type="NCBIfam" id="TIGR01591">
    <property type="entry name" value="Fdh-alpha"/>
    <property type="match status" value="1"/>
</dbReference>
<dbReference type="Pfam" id="PF00384">
    <property type="entry name" value="Molybdopterin"/>
    <property type="match status" value="1"/>
</dbReference>
<dbReference type="PIRSF" id="PIRSF036643">
    <property type="entry name" value="FDH_alpha"/>
    <property type="match status" value="1"/>
</dbReference>
<dbReference type="Pfam" id="PF10588">
    <property type="entry name" value="NADH-G_4Fe-4S_3"/>
    <property type="match status" value="1"/>
</dbReference>
<dbReference type="CDD" id="cd00207">
    <property type="entry name" value="fer2"/>
    <property type="match status" value="1"/>
</dbReference>
<dbReference type="InterPro" id="IPR017896">
    <property type="entry name" value="4Fe4S_Fe-S-bd"/>
</dbReference>
<dbReference type="Proteomes" id="UP000630615">
    <property type="component" value="Unassembled WGS sequence"/>
</dbReference>
<dbReference type="SUPFAM" id="SSF53706">
    <property type="entry name" value="Formate dehydrogenase/DMSO reductase, domains 1-3"/>
    <property type="match status" value="1"/>
</dbReference>
<dbReference type="InterPro" id="IPR006656">
    <property type="entry name" value="Mopterin_OxRdtase"/>
</dbReference>
<dbReference type="SUPFAM" id="SSF50692">
    <property type="entry name" value="ADC-like"/>
    <property type="match status" value="1"/>
</dbReference>
<evidence type="ECO:0000256" key="12">
    <source>
        <dbReference type="ARBA" id="ARBA00034078"/>
    </source>
</evidence>
<evidence type="ECO:0000256" key="7">
    <source>
        <dbReference type="ARBA" id="ARBA00022723"/>
    </source>
</evidence>
<dbReference type="SMART" id="SM00929">
    <property type="entry name" value="NADH-G_4Fe-4S_3"/>
    <property type="match status" value="1"/>
</dbReference>
<keyword evidence="10" id="KW-0408">Iron</keyword>
<dbReference type="InterPro" id="IPR001041">
    <property type="entry name" value="2Fe-2S_ferredoxin-type"/>
</dbReference>
<evidence type="ECO:0000256" key="4">
    <source>
        <dbReference type="ARBA" id="ARBA00022485"/>
    </source>
</evidence>
<dbReference type="InterPro" id="IPR019574">
    <property type="entry name" value="NADH_UbQ_OxRdtase_Gsu_4Fe4S-bd"/>
</dbReference>
<dbReference type="PANTHER" id="PTHR43105:SF14">
    <property type="entry name" value="FORMATE DEHYDROGENASE H"/>
    <property type="match status" value="1"/>
</dbReference>
<keyword evidence="7" id="KW-0479">Metal-binding</keyword>
<dbReference type="SUPFAM" id="SSF54862">
    <property type="entry name" value="4Fe-4S ferredoxins"/>
    <property type="match status" value="1"/>
</dbReference>
<dbReference type="Gene3D" id="3.30.70.20">
    <property type="match status" value="1"/>
</dbReference>
<evidence type="ECO:0000256" key="11">
    <source>
        <dbReference type="ARBA" id="ARBA00023014"/>
    </source>
</evidence>
<dbReference type="InterPro" id="IPR006478">
    <property type="entry name" value="Formate_DH_asu"/>
</dbReference>
<evidence type="ECO:0000256" key="10">
    <source>
        <dbReference type="ARBA" id="ARBA00023004"/>
    </source>
</evidence>
<dbReference type="Gene3D" id="3.10.20.740">
    <property type="match status" value="1"/>
</dbReference>
<dbReference type="PROSITE" id="PS51379">
    <property type="entry name" value="4FE4S_FER_2"/>
    <property type="match status" value="2"/>
</dbReference>
<dbReference type="CDD" id="cd02753">
    <property type="entry name" value="MopB_Formate-Dh-H"/>
    <property type="match status" value="1"/>
</dbReference>
<evidence type="ECO:0000259" key="16">
    <source>
        <dbReference type="PROSITE" id="PS51839"/>
    </source>
</evidence>
<feature type="domain" description="4Fe-4S ferredoxin-type" evidence="14">
    <location>
        <begin position="149"/>
        <end position="182"/>
    </location>
</feature>
<evidence type="ECO:0000256" key="3">
    <source>
        <dbReference type="ARBA" id="ARBA00007023"/>
    </source>
</evidence>